<accession>A0A167VC43</accession>
<dbReference type="InterPro" id="IPR058345">
    <property type="entry name" value="DUF8032"/>
</dbReference>
<dbReference type="AlphaFoldDB" id="A0A167VC43"/>
<feature type="region of interest" description="Disordered" evidence="1">
    <location>
        <begin position="1"/>
        <end position="260"/>
    </location>
</feature>
<protein>
    <submittedName>
        <fullName evidence="3">DUF814 domain containing protein</fullName>
    </submittedName>
</protein>
<keyword evidence="4" id="KW-1185">Reference proteome</keyword>
<name>A0A167VC43_9HYPO</name>
<evidence type="ECO:0000313" key="4">
    <source>
        <dbReference type="Proteomes" id="UP000076874"/>
    </source>
</evidence>
<proteinExistence type="predicted"/>
<feature type="compositionally biased region" description="Polar residues" evidence="1">
    <location>
        <begin position="43"/>
        <end position="56"/>
    </location>
</feature>
<evidence type="ECO:0000256" key="1">
    <source>
        <dbReference type="SAM" id="MobiDB-lite"/>
    </source>
</evidence>
<feature type="domain" description="DUF8032" evidence="2">
    <location>
        <begin position="278"/>
        <end position="372"/>
    </location>
</feature>
<comment type="caution">
    <text evidence="3">The sequence shown here is derived from an EMBL/GenBank/DDBJ whole genome shotgun (WGS) entry which is preliminary data.</text>
</comment>
<dbReference type="STRING" id="1081102.A0A167VC43"/>
<feature type="compositionally biased region" description="Low complexity" evidence="1">
    <location>
        <begin position="147"/>
        <end position="258"/>
    </location>
</feature>
<dbReference type="PANTHER" id="PTHR22949:SF0">
    <property type="entry name" value="RE27538P"/>
    <property type="match status" value="1"/>
</dbReference>
<feature type="region of interest" description="Disordered" evidence="1">
    <location>
        <begin position="407"/>
        <end position="466"/>
    </location>
</feature>
<sequence>MTRSPYPPMSSYHTPQSNSPASVASTNGHDHQRSLYGPPPSHLHQQSMYYGQQPQYHTLPPAASSSPYGQHPPAPHQSMASQPGMMMSHSAASPVSHQMAQHTSQHNAASVMAGSPRHSKMELQNLTPQLSRQNGPASAPSPLSMGQVQATQQQNLQAQSLQAQNLQAHQAHQQQHASHQQHAQHQQPPHPQHAQHQQQQHPQHPQQSVSQHPQHPQHAQQPQQQQQPLPHVTHSNGTSPYPSQMSSSAASSVVNPNAAPGPIPATTPLVVRQDQNGVQWISFEYSRDRVKMEYAIRCDVESIQTDDLSPEFKQENCVYPRACCPREQYRGNRLQYETECNTVGWALAQLNVALRGKRGLIQRAVDSWRNSNQDPRLRSRRVRRMNKMGNRKASGVANGGGGINLVNNTSNNMGAPPGLGQPSPAHLSSGPGQAALPSVGPPLGKPMHTLPPQMHHHPDGTAQAGGDEVGMFHQM</sequence>
<dbReference type="Pfam" id="PF26087">
    <property type="entry name" value="DUF8032"/>
    <property type="match status" value="1"/>
</dbReference>
<organism evidence="3 4">
    <name type="scientific">Niveomyces insectorum RCEF 264</name>
    <dbReference type="NCBI Taxonomy" id="1081102"/>
    <lineage>
        <taxon>Eukaryota</taxon>
        <taxon>Fungi</taxon>
        <taxon>Dikarya</taxon>
        <taxon>Ascomycota</taxon>
        <taxon>Pezizomycotina</taxon>
        <taxon>Sordariomycetes</taxon>
        <taxon>Hypocreomycetidae</taxon>
        <taxon>Hypocreales</taxon>
        <taxon>Cordycipitaceae</taxon>
        <taxon>Niveomyces</taxon>
    </lineage>
</organism>
<feature type="compositionally biased region" description="Polar residues" evidence="1">
    <location>
        <begin position="90"/>
        <end position="108"/>
    </location>
</feature>
<feature type="compositionally biased region" description="Polar residues" evidence="1">
    <location>
        <begin position="11"/>
        <end position="27"/>
    </location>
</feature>
<gene>
    <name evidence="3" type="ORF">SPI_03993</name>
</gene>
<dbReference type="OrthoDB" id="5599902at2759"/>
<evidence type="ECO:0000313" key="3">
    <source>
        <dbReference type="EMBL" id="OAA62453.1"/>
    </source>
</evidence>
<evidence type="ECO:0000259" key="2">
    <source>
        <dbReference type="Pfam" id="PF26087"/>
    </source>
</evidence>
<dbReference type="PANTHER" id="PTHR22949">
    <property type="entry name" value="WHITE COLLAR 2 PROTEIN WC2"/>
    <property type="match status" value="1"/>
</dbReference>
<reference evidence="3 4" key="1">
    <citation type="journal article" date="2016" name="Genome Biol. Evol.">
        <title>Divergent and convergent evolution of fungal pathogenicity.</title>
        <authorList>
            <person name="Shang Y."/>
            <person name="Xiao G."/>
            <person name="Zheng P."/>
            <person name="Cen K."/>
            <person name="Zhan S."/>
            <person name="Wang C."/>
        </authorList>
    </citation>
    <scope>NUCLEOTIDE SEQUENCE [LARGE SCALE GENOMIC DNA]</scope>
    <source>
        <strain evidence="3 4">RCEF 264</strain>
    </source>
</reference>
<dbReference type="Proteomes" id="UP000076874">
    <property type="component" value="Unassembled WGS sequence"/>
</dbReference>
<feature type="compositionally biased region" description="Polar residues" evidence="1">
    <location>
        <begin position="122"/>
        <end position="136"/>
    </location>
</feature>
<dbReference type="EMBL" id="AZHD01000006">
    <property type="protein sequence ID" value="OAA62453.1"/>
    <property type="molecule type" value="Genomic_DNA"/>
</dbReference>